<evidence type="ECO:0000313" key="7">
    <source>
        <dbReference type="Proteomes" id="UP000007013"/>
    </source>
</evidence>
<keyword evidence="1 6" id="KW-0378">Hydrolase</keyword>
<dbReference type="Gene3D" id="3.20.20.80">
    <property type="entry name" value="Glycosidases"/>
    <property type="match status" value="1"/>
</dbReference>
<dbReference type="InterPro" id="IPR040719">
    <property type="entry name" value="DUF5597"/>
</dbReference>
<keyword evidence="3" id="KW-0812">Transmembrane</keyword>
<evidence type="ECO:0000256" key="3">
    <source>
        <dbReference type="SAM" id="Phobius"/>
    </source>
</evidence>
<sequence length="571" mass="61891">MTLSKLPIPVTPSGSFAPGRARCRWLPRWGAFKGIALAGLVLASVGVVAAAQNVIPRLEKRGEVTQLVVDGAPFLILGGELLNNSATSLDYLAPIWPRLRETHLNTALVAVSWAQLEPQEGTFDFSLVDGVIQQARAHDMRLVLLWFGSWKNTWSSYAPDWVKRDFERFPRVQLRNGSGTERLTPLSEASQQADARAFAAFMRRVKQLDAERHTVLMVQVENEVGVIPDARDHSPVANTAYAAAVPDALMSYLAGHRETLAPELRAKWLAAGFKTSGSWEEVFGPGLETEDLFMAWHYARYIGKVAEAGKAEYPLPMFTNAALIRPSYAPGQYNSGGPLPHSLDLWRAGGPQLDFLAPDIYFEFKTWADKFSRSGNPLFIPETHGGAVGAANVFYAIGACAAIGFCPFGIDRGPGPDLELAKSYSVIAQLAPLILAHQPEGRVAGVVLGELTPSQQIQLGDYTLAVGRSNPRAVPAGTPPPDADPVDPRGLFIATGLDEFYLAGGGLTITFMPKKPGPPLVGLATVEEGKFVDGRWVPGRRLAGDDTGQGNSISLRGLDRGIQRVTVYRYR</sequence>
<dbReference type="GO" id="GO:0005975">
    <property type="term" value="P:carbohydrate metabolic process"/>
    <property type="evidence" value="ECO:0007669"/>
    <property type="project" value="InterPro"/>
</dbReference>
<feature type="domain" description="Glycoside hydrolase family 42 N-terminal" evidence="4">
    <location>
        <begin position="99"/>
        <end position="285"/>
    </location>
</feature>
<reference evidence="6 7" key="1">
    <citation type="journal article" date="2011" name="J. Bacteriol.">
        <title>Genome sequence of the verrucomicrobium Opitutus terrae PB90-1, an abundant inhabitant of rice paddy soil ecosystems.</title>
        <authorList>
            <person name="van Passel M.W."/>
            <person name="Kant R."/>
            <person name="Palva A."/>
            <person name="Copeland A."/>
            <person name="Lucas S."/>
            <person name="Lapidus A."/>
            <person name="Glavina del Rio T."/>
            <person name="Pitluck S."/>
            <person name="Goltsman E."/>
            <person name="Clum A."/>
            <person name="Sun H."/>
            <person name="Schmutz J."/>
            <person name="Larimer F.W."/>
            <person name="Land M.L."/>
            <person name="Hauser L."/>
            <person name="Kyrpides N."/>
            <person name="Mikhailova N."/>
            <person name="Richardson P.P."/>
            <person name="Janssen P.H."/>
            <person name="de Vos W.M."/>
            <person name="Smidt H."/>
        </authorList>
    </citation>
    <scope>NUCLEOTIDE SEQUENCE [LARGE SCALE GENOMIC DNA]</scope>
    <source>
        <strain evidence="7">DSM 11246 / JCM 15787 / PB90-1</strain>
    </source>
</reference>
<feature type="transmembrane region" description="Helical" evidence="3">
    <location>
        <begin position="30"/>
        <end position="51"/>
    </location>
</feature>
<dbReference type="FunFam" id="3.20.20.80:FF:000135">
    <property type="entry name" value="Beta-galactosidase, putative, bgl35A"/>
    <property type="match status" value="1"/>
</dbReference>
<keyword evidence="2" id="KW-0326">Glycosidase</keyword>
<dbReference type="Proteomes" id="UP000007013">
    <property type="component" value="Chromosome"/>
</dbReference>
<dbReference type="KEGG" id="ote:Oter_2959"/>
<keyword evidence="3" id="KW-0472">Membrane</keyword>
<protein>
    <submittedName>
        <fullName evidence="6">Glycoside hydrolase family 42 domain protein</fullName>
    </submittedName>
</protein>
<dbReference type="Pfam" id="PF02449">
    <property type="entry name" value="Glyco_hydro_42"/>
    <property type="match status" value="1"/>
</dbReference>
<dbReference type="SUPFAM" id="SSF51445">
    <property type="entry name" value="(Trans)glycosidases"/>
    <property type="match status" value="1"/>
</dbReference>
<organism evidence="6 7">
    <name type="scientific">Opitutus terrae (strain DSM 11246 / JCM 15787 / PB90-1)</name>
    <dbReference type="NCBI Taxonomy" id="452637"/>
    <lineage>
        <taxon>Bacteria</taxon>
        <taxon>Pseudomonadati</taxon>
        <taxon>Verrucomicrobiota</taxon>
        <taxon>Opitutia</taxon>
        <taxon>Opitutales</taxon>
        <taxon>Opitutaceae</taxon>
        <taxon>Opitutus</taxon>
    </lineage>
</organism>
<dbReference type="Pfam" id="PF18120">
    <property type="entry name" value="DUF5597"/>
    <property type="match status" value="1"/>
</dbReference>
<evidence type="ECO:0000256" key="1">
    <source>
        <dbReference type="ARBA" id="ARBA00022801"/>
    </source>
</evidence>
<dbReference type="Gene3D" id="2.60.220.20">
    <property type="entry name" value="putative beta-Galactosidase from caulobacter crescentus"/>
    <property type="match status" value="1"/>
</dbReference>
<evidence type="ECO:0000259" key="5">
    <source>
        <dbReference type="Pfam" id="PF18120"/>
    </source>
</evidence>
<proteinExistence type="predicted"/>
<dbReference type="GO" id="GO:0004565">
    <property type="term" value="F:beta-galactosidase activity"/>
    <property type="evidence" value="ECO:0007669"/>
    <property type="project" value="InterPro"/>
</dbReference>
<dbReference type="CAZy" id="GH35">
    <property type="family name" value="Glycoside Hydrolase Family 35"/>
</dbReference>
<dbReference type="InterPro" id="IPR013529">
    <property type="entry name" value="Glyco_hydro_42_N"/>
</dbReference>
<dbReference type="HOGENOM" id="CLU_027430_0_0_0"/>
<dbReference type="OrthoDB" id="9800974at2"/>
<dbReference type="AlphaFoldDB" id="B1ZY94"/>
<evidence type="ECO:0000259" key="4">
    <source>
        <dbReference type="Pfam" id="PF02449"/>
    </source>
</evidence>
<dbReference type="RefSeq" id="WP_012375775.1">
    <property type="nucleotide sequence ID" value="NC_010571.1"/>
</dbReference>
<evidence type="ECO:0000256" key="2">
    <source>
        <dbReference type="ARBA" id="ARBA00023295"/>
    </source>
</evidence>
<dbReference type="STRING" id="452637.Oter_2959"/>
<dbReference type="InterPro" id="IPR017853">
    <property type="entry name" value="GH"/>
</dbReference>
<accession>B1ZY94</accession>
<dbReference type="EMBL" id="CP001032">
    <property type="protein sequence ID" value="ACB76240.1"/>
    <property type="molecule type" value="Genomic_DNA"/>
</dbReference>
<evidence type="ECO:0000313" key="6">
    <source>
        <dbReference type="EMBL" id="ACB76240.1"/>
    </source>
</evidence>
<gene>
    <name evidence="6" type="ordered locus">Oter_2959</name>
</gene>
<keyword evidence="3" id="KW-1133">Transmembrane helix</keyword>
<feature type="domain" description="DUF5597" evidence="5">
    <location>
        <begin position="420"/>
        <end position="553"/>
    </location>
</feature>
<dbReference type="eggNOG" id="COG1874">
    <property type="taxonomic scope" value="Bacteria"/>
</dbReference>
<name>B1ZY94_OPITP</name>
<keyword evidence="7" id="KW-1185">Reference proteome</keyword>
<dbReference type="GO" id="GO:0009341">
    <property type="term" value="C:beta-galactosidase complex"/>
    <property type="evidence" value="ECO:0007669"/>
    <property type="project" value="InterPro"/>
</dbReference>